<dbReference type="SUPFAM" id="SSF160996">
    <property type="entry name" value="HI0933 insert domain-like"/>
    <property type="match status" value="1"/>
</dbReference>
<gene>
    <name evidence="6" type="ORF">ASZ90_008434</name>
</gene>
<feature type="domain" description="RsdA/BaiN/AoA(So)-like insert" evidence="5">
    <location>
        <begin position="258"/>
        <end position="383"/>
    </location>
</feature>
<dbReference type="Gene3D" id="3.50.50.60">
    <property type="entry name" value="FAD/NAD(P)-binding domain"/>
    <property type="match status" value="1"/>
</dbReference>
<dbReference type="PANTHER" id="PTHR42887">
    <property type="entry name" value="OS12G0638800 PROTEIN"/>
    <property type="match status" value="1"/>
</dbReference>
<protein>
    <submittedName>
        <fullName evidence="6">Nad(Fad)-utilizing dehydrogenase</fullName>
    </submittedName>
</protein>
<dbReference type="PANTHER" id="PTHR42887:SF2">
    <property type="entry name" value="OS12G0638800 PROTEIN"/>
    <property type="match status" value="1"/>
</dbReference>
<dbReference type="SUPFAM" id="SSF51905">
    <property type="entry name" value="FAD/NAD(P)-binding domain"/>
    <property type="match status" value="1"/>
</dbReference>
<keyword evidence="3" id="KW-0274">FAD</keyword>
<dbReference type="Pfam" id="PF22780">
    <property type="entry name" value="HI0933_like_1st"/>
    <property type="match status" value="1"/>
</dbReference>
<dbReference type="Pfam" id="PF03486">
    <property type="entry name" value="HI0933_like"/>
    <property type="match status" value="1"/>
</dbReference>
<dbReference type="AlphaFoldDB" id="A0A0W8FLK1"/>
<dbReference type="Gene3D" id="2.40.30.10">
    <property type="entry name" value="Translation factors"/>
    <property type="match status" value="1"/>
</dbReference>
<evidence type="ECO:0000256" key="1">
    <source>
        <dbReference type="ARBA" id="ARBA00001974"/>
    </source>
</evidence>
<feature type="domain" description="RsdA/BaiN/AoA(So)-like Rossmann fold-like" evidence="4">
    <location>
        <begin position="9"/>
        <end position="436"/>
    </location>
</feature>
<sequence>MNEENMDWDIIVVGGGAAGLMAAGRAAECGAKVFLIEKTDGCGKKILVSGKTRCNLTNSAELKNFISMYGNNGRFLFGAFHNFFRPELLDFLNKYGLATKLERGGRIFPISDNAHDVLRVFRKYLSVNNVQTKLNTKVNSIIIKNNVICGLKTEHGIYHCKAVIMATGGATWPSTGSTGDGYKISAALGHTIIKPKPALVPLIVREQKLAQSMQGVSLRNVRITAFQGGAATIDPTLTPDCVYGRGEKKRPRPPIIESRFGEMLFTHFGLGGPIILLISLSVVEALEKGPVSILIDLKPALSREQLRKRLQNDLEKHSKRKISGIMKEYLPAKMIEPFIELTGIDKEKLAHQITAPERGKIVELFKALRFNIKSPLPLEKAIVTAGGVSLDEIDQRTMASKLIKGLYFCGEVMDIDADTGGYNLQAAFSTGYVAGEKAAEYVNHL</sequence>
<dbReference type="InterPro" id="IPR057661">
    <property type="entry name" value="RsdA/BaiN/AoA(So)_Rossmann"/>
</dbReference>
<comment type="caution">
    <text evidence="6">The sequence shown here is derived from an EMBL/GenBank/DDBJ whole genome shotgun (WGS) entry which is preliminary data.</text>
</comment>
<dbReference type="Gene3D" id="1.10.8.260">
    <property type="entry name" value="HI0933 insert domain-like"/>
    <property type="match status" value="1"/>
</dbReference>
<evidence type="ECO:0000259" key="4">
    <source>
        <dbReference type="Pfam" id="PF03486"/>
    </source>
</evidence>
<evidence type="ECO:0000313" key="6">
    <source>
        <dbReference type="EMBL" id="KUG21814.1"/>
    </source>
</evidence>
<dbReference type="InterPro" id="IPR023166">
    <property type="entry name" value="BaiN-like_dom_sf"/>
</dbReference>
<keyword evidence="2" id="KW-0285">Flavoprotein</keyword>
<dbReference type="InterPro" id="IPR036188">
    <property type="entry name" value="FAD/NAD-bd_sf"/>
</dbReference>
<accession>A0A0W8FLK1</accession>
<reference evidence="6" key="1">
    <citation type="journal article" date="2015" name="Proc. Natl. Acad. Sci. U.S.A.">
        <title>Networks of energetic and metabolic interactions define dynamics in microbial communities.</title>
        <authorList>
            <person name="Embree M."/>
            <person name="Liu J.K."/>
            <person name="Al-Bassam M.M."/>
            <person name="Zengler K."/>
        </authorList>
    </citation>
    <scope>NUCLEOTIDE SEQUENCE</scope>
</reference>
<dbReference type="NCBIfam" id="TIGR00275">
    <property type="entry name" value="aminoacetone oxidase family FAD-binding enzyme"/>
    <property type="match status" value="2"/>
</dbReference>
<dbReference type="EMBL" id="LNQE01001019">
    <property type="protein sequence ID" value="KUG21814.1"/>
    <property type="molecule type" value="Genomic_DNA"/>
</dbReference>
<proteinExistence type="predicted"/>
<dbReference type="InterPro" id="IPR004792">
    <property type="entry name" value="BaiN-like"/>
</dbReference>
<evidence type="ECO:0000256" key="2">
    <source>
        <dbReference type="ARBA" id="ARBA00022630"/>
    </source>
</evidence>
<evidence type="ECO:0000256" key="3">
    <source>
        <dbReference type="ARBA" id="ARBA00022827"/>
    </source>
</evidence>
<name>A0A0W8FLK1_9ZZZZ</name>
<dbReference type="PRINTS" id="PR00411">
    <property type="entry name" value="PNDRDTASEI"/>
</dbReference>
<comment type="cofactor">
    <cofactor evidence="1">
        <name>FAD</name>
        <dbReference type="ChEBI" id="CHEBI:57692"/>
    </cofactor>
</comment>
<dbReference type="InterPro" id="IPR055178">
    <property type="entry name" value="RsdA/BaiN/AoA(So)-like_dom"/>
</dbReference>
<organism evidence="6">
    <name type="scientific">hydrocarbon metagenome</name>
    <dbReference type="NCBI Taxonomy" id="938273"/>
    <lineage>
        <taxon>unclassified sequences</taxon>
        <taxon>metagenomes</taxon>
        <taxon>ecological metagenomes</taxon>
    </lineage>
</organism>
<evidence type="ECO:0000259" key="5">
    <source>
        <dbReference type="Pfam" id="PF22780"/>
    </source>
</evidence>